<gene>
    <name evidence="2" type="ORF">LIER_39587</name>
</gene>
<feature type="domain" description="Reverse transcriptase zinc-binding" evidence="1">
    <location>
        <begin position="77"/>
        <end position="148"/>
    </location>
</feature>
<dbReference type="Pfam" id="PF13966">
    <property type="entry name" value="zf-RVT"/>
    <property type="match status" value="1"/>
</dbReference>
<dbReference type="Proteomes" id="UP001454036">
    <property type="component" value="Unassembled WGS sequence"/>
</dbReference>
<dbReference type="AlphaFoldDB" id="A0AAV3QK38"/>
<protein>
    <recommendedName>
        <fullName evidence="1">Reverse transcriptase zinc-binding domain-containing protein</fullName>
    </recommendedName>
</protein>
<evidence type="ECO:0000313" key="3">
    <source>
        <dbReference type="Proteomes" id="UP001454036"/>
    </source>
</evidence>
<comment type="caution">
    <text evidence="2">The sequence shown here is derived from an EMBL/GenBank/DDBJ whole genome shotgun (WGS) entry which is preliminary data.</text>
</comment>
<dbReference type="InterPro" id="IPR026960">
    <property type="entry name" value="RVT-Znf"/>
</dbReference>
<evidence type="ECO:0000313" key="2">
    <source>
        <dbReference type="EMBL" id="GAA0163397.1"/>
    </source>
</evidence>
<accession>A0AAV3QK38</accession>
<sequence length="209" mass="24136">MDDRVKGWIFPLGDIACLKEDMFCKRVFDGVWGTEKALTSGKIHSAKSYKFPMQRGARYYPYANLGGRAQGSGSTARNEDGLWKHLWSIKIPPRVKNFIWRCLHNILPTKDKLLKGRLNVDGTCMLCGEDGETLFHILLPCQFSRRFWFSTPWQFDTVACVLWSLWKLRNARVFKTGDADEATLFQQGTSLARSYFEANEQYVPDVRHE</sequence>
<organism evidence="2 3">
    <name type="scientific">Lithospermum erythrorhizon</name>
    <name type="common">Purple gromwell</name>
    <name type="synonym">Lithospermum officinale var. erythrorhizon</name>
    <dbReference type="NCBI Taxonomy" id="34254"/>
    <lineage>
        <taxon>Eukaryota</taxon>
        <taxon>Viridiplantae</taxon>
        <taxon>Streptophyta</taxon>
        <taxon>Embryophyta</taxon>
        <taxon>Tracheophyta</taxon>
        <taxon>Spermatophyta</taxon>
        <taxon>Magnoliopsida</taxon>
        <taxon>eudicotyledons</taxon>
        <taxon>Gunneridae</taxon>
        <taxon>Pentapetalae</taxon>
        <taxon>asterids</taxon>
        <taxon>lamiids</taxon>
        <taxon>Boraginales</taxon>
        <taxon>Boraginaceae</taxon>
        <taxon>Boraginoideae</taxon>
        <taxon>Lithospermeae</taxon>
        <taxon>Lithospermum</taxon>
    </lineage>
</organism>
<proteinExistence type="predicted"/>
<reference evidence="2 3" key="1">
    <citation type="submission" date="2024-01" db="EMBL/GenBank/DDBJ databases">
        <title>The complete chloroplast genome sequence of Lithospermum erythrorhizon: insights into the phylogenetic relationship among Boraginaceae species and the maternal lineages of purple gromwells.</title>
        <authorList>
            <person name="Okada T."/>
            <person name="Watanabe K."/>
        </authorList>
    </citation>
    <scope>NUCLEOTIDE SEQUENCE [LARGE SCALE GENOMIC DNA]</scope>
</reference>
<evidence type="ECO:0000259" key="1">
    <source>
        <dbReference type="Pfam" id="PF13966"/>
    </source>
</evidence>
<dbReference type="EMBL" id="BAABME010021475">
    <property type="protein sequence ID" value="GAA0163397.1"/>
    <property type="molecule type" value="Genomic_DNA"/>
</dbReference>
<keyword evidence="3" id="KW-1185">Reference proteome</keyword>
<name>A0AAV3QK38_LITER</name>